<dbReference type="Gene3D" id="3.40.50.300">
    <property type="entry name" value="P-loop containing nucleotide triphosphate hydrolases"/>
    <property type="match status" value="1"/>
</dbReference>
<dbReference type="GO" id="GO:0016887">
    <property type="term" value="F:ATP hydrolysis activity"/>
    <property type="evidence" value="ECO:0007669"/>
    <property type="project" value="TreeGrafter"/>
</dbReference>
<dbReference type="PANTHER" id="PTHR43384:SF14">
    <property type="entry name" value="ESX-1 SECRETION-ASSOCIATED PROTEIN ESPI"/>
    <property type="match status" value="1"/>
</dbReference>
<keyword evidence="3" id="KW-0966">Cell projection</keyword>
<organism evidence="3 4">
    <name type="scientific">Micromonospora pattaloongensis</name>
    <dbReference type="NCBI Taxonomy" id="405436"/>
    <lineage>
        <taxon>Bacteria</taxon>
        <taxon>Bacillati</taxon>
        <taxon>Actinomycetota</taxon>
        <taxon>Actinomycetes</taxon>
        <taxon>Micromonosporales</taxon>
        <taxon>Micromonosporaceae</taxon>
        <taxon>Micromonospora</taxon>
    </lineage>
</organism>
<keyword evidence="3" id="KW-0282">Flagellum</keyword>
<feature type="domain" description="AAA" evidence="2">
    <location>
        <begin position="207"/>
        <end position="363"/>
    </location>
</feature>
<feature type="region of interest" description="Disordered" evidence="1">
    <location>
        <begin position="1"/>
        <end position="73"/>
    </location>
</feature>
<dbReference type="STRING" id="405436.SAMN05444365_105215"/>
<dbReference type="InterPro" id="IPR025669">
    <property type="entry name" value="AAA_dom"/>
</dbReference>
<reference evidence="4" key="1">
    <citation type="submission" date="2016-10" db="EMBL/GenBank/DDBJ databases">
        <authorList>
            <person name="Varghese N."/>
            <person name="Submissions S."/>
        </authorList>
    </citation>
    <scope>NUCLEOTIDE SEQUENCE [LARGE SCALE GENOMIC DNA]</scope>
    <source>
        <strain evidence="4">DSM 45245</strain>
    </source>
</reference>
<evidence type="ECO:0000259" key="2">
    <source>
        <dbReference type="Pfam" id="PF13614"/>
    </source>
</evidence>
<gene>
    <name evidence="3" type="ORF">SAMN05444365_105215</name>
</gene>
<dbReference type="InterPro" id="IPR050625">
    <property type="entry name" value="ParA/MinD_ATPase"/>
</dbReference>
<dbReference type="GO" id="GO:0009898">
    <property type="term" value="C:cytoplasmic side of plasma membrane"/>
    <property type="evidence" value="ECO:0007669"/>
    <property type="project" value="TreeGrafter"/>
</dbReference>
<evidence type="ECO:0000256" key="1">
    <source>
        <dbReference type="SAM" id="MobiDB-lite"/>
    </source>
</evidence>
<dbReference type="AlphaFoldDB" id="A0A1H3Q3I4"/>
<dbReference type="InterPro" id="IPR027417">
    <property type="entry name" value="P-loop_NTPase"/>
</dbReference>
<sequence length="458" mass="49056">MEGTETGWDRPAEPAPRWRALLERARLGGRTGEQPELGRGGRARSRPIEQPPGGGYLETQPPSGGYLETRPPGGGYLETRPPGGGYLETQPIGYPAELGYAAEPTYAPEPGYAPDPGHTTEPGYGAVPGYGVEPGYAVPAYEPAAGRPTAYAPSPGYGSSHGAGYPPTAYGSAEAAHPARIEWRETRPDAAADRAAAVLRGDLGVPRVLAFANPKGGVHKTTATVLAAATVGSVRGRGVLAWDDNELRGTLGLRAGSARHARTIRHLIADLIEIEASHGFELTDRLDDYLRHASDGSYDVLAGEENPRFAQQLDRHTVRRVLELLRRTHDVICVDTGNNVESANWQTVLQAADQLVVTTVPREDAAFSADWMLDLLHEVGMGELADNAVTLLSCPTPGPSPLLDDFTKHFATRTRAVAVVPYDPALETGSSIEYVQLQPETRQAWLQAASVMLEPFAR</sequence>
<dbReference type="GO" id="GO:0051782">
    <property type="term" value="P:negative regulation of cell division"/>
    <property type="evidence" value="ECO:0007669"/>
    <property type="project" value="TreeGrafter"/>
</dbReference>
<dbReference type="EMBL" id="FNPH01000005">
    <property type="protein sequence ID" value="SDZ07947.1"/>
    <property type="molecule type" value="Genomic_DNA"/>
</dbReference>
<keyword evidence="3" id="KW-0969">Cilium</keyword>
<dbReference type="PANTHER" id="PTHR43384">
    <property type="entry name" value="SEPTUM SITE-DETERMINING PROTEIN MIND HOMOLOG, CHLOROPLASTIC-RELATED"/>
    <property type="match status" value="1"/>
</dbReference>
<accession>A0A1H3Q3I4</accession>
<evidence type="ECO:0000313" key="3">
    <source>
        <dbReference type="EMBL" id="SDZ07947.1"/>
    </source>
</evidence>
<protein>
    <submittedName>
        <fullName evidence="3">MinD-like ATPase involved in chromosome partitioning or flagellar assembly</fullName>
    </submittedName>
</protein>
<dbReference type="Proteomes" id="UP000242415">
    <property type="component" value="Unassembled WGS sequence"/>
</dbReference>
<dbReference type="GO" id="GO:0005829">
    <property type="term" value="C:cytosol"/>
    <property type="evidence" value="ECO:0007669"/>
    <property type="project" value="TreeGrafter"/>
</dbReference>
<name>A0A1H3Q3I4_9ACTN</name>
<dbReference type="SUPFAM" id="SSF52540">
    <property type="entry name" value="P-loop containing nucleoside triphosphate hydrolases"/>
    <property type="match status" value="1"/>
</dbReference>
<dbReference type="Pfam" id="PF13614">
    <property type="entry name" value="AAA_31"/>
    <property type="match status" value="1"/>
</dbReference>
<keyword evidence="4" id="KW-1185">Reference proteome</keyword>
<evidence type="ECO:0000313" key="4">
    <source>
        <dbReference type="Proteomes" id="UP000242415"/>
    </source>
</evidence>
<dbReference type="GO" id="GO:0005524">
    <property type="term" value="F:ATP binding"/>
    <property type="evidence" value="ECO:0007669"/>
    <property type="project" value="TreeGrafter"/>
</dbReference>
<proteinExistence type="predicted"/>